<organism evidence="2 3">
    <name type="scientific">Parafrankia irregularis</name>
    <dbReference type="NCBI Taxonomy" id="795642"/>
    <lineage>
        <taxon>Bacteria</taxon>
        <taxon>Bacillati</taxon>
        <taxon>Actinomycetota</taxon>
        <taxon>Actinomycetes</taxon>
        <taxon>Frankiales</taxon>
        <taxon>Frankiaceae</taxon>
        <taxon>Parafrankia</taxon>
    </lineage>
</organism>
<dbReference type="Proteomes" id="UP000198802">
    <property type="component" value="Unassembled WGS sequence"/>
</dbReference>
<gene>
    <name evidence="2" type="ORF">Ga0074812_11139</name>
</gene>
<dbReference type="InterPro" id="IPR049945">
    <property type="entry name" value="AAA_22"/>
</dbReference>
<proteinExistence type="predicted"/>
<evidence type="ECO:0000313" key="2">
    <source>
        <dbReference type="EMBL" id="CUU57203.1"/>
    </source>
</evidence>
<dbReference type="Pfam" id="PF13401">
    <property type="entry name" value="AAA_22"/>
    <property type="match status" value="1"/>
</dbReference>
<evidence type="ECO:0000259" key="1">
    <source>
        <dbReference type="Pfam" id="PF13401"/>
    </source>
</evidence>
<dbReference type="EMBL" id="FAOZ01000011">
    <property type="protein sequence ID" value="CUU57203.1"/>
    <property type="molecule type" value="Genomic_DNA"/>
</dbReference>
<protein>
    <submittedName>
        <fullName evidence="2">AAA domain-containing protein</fullName>
    </submittedName>
</protein>
<accession>A0A0S4QP33</accession>
<dbReference type="InterPro" id="IPR027417">
    <property type="entry name" value="P-loop_NTPase"/>
</dbReference>
<name>A0A0S4QP33_9ACTN</name>
<feature type="domain" description="ORC1/DEAH AAA+ ATPase" evidence="1">
    <location>
        <begin position="35"/>
        <end position="181"/>
    </location>
</feature>
<reference evidence="3" key="1">
    <citation type="submission" date="2015-11" db="EMBL/GenBank/DDBJ databases">
        <authorList>
            <person name="Varghese N."/>
        </authorList>
    </citation>
    <scope>NUCLEOTIDE SEQUENCE [LARGE SCALE GENOMIC DNA]</scope>
    <source>
        <strain evidence="3">DSM 45899</strain>
    </source>
</reference>
<dbReference type="AlphaFoldDB" id="A0A0S4QP33"/>
<evidence type="ECO:0000313" key="3">
    <source>
        <dbReference type="Proteomes" id="UP000198802"/>
    </source>
</evidence>
<sequence>MVRWFNTAGPCVPRNHYMIPASARLAEVPRLVAREGYFVVHAPRQTGKTTTLQALADELTATGQYAALLFSCEAGRAWGDDIGAATRAVLDRIRSGAESTLSEGLRPPPWPEASEGTLLATALTAWARACPRPLVLFFDEIDALQGRTLISFLSQLRDGYRGRPTNFPISVALCGLRDVRDYKAASGGDPSRLGTASPFNIKVKSLRLGNFTAGEVRELYAQHTADTGQVFTAEATTRAFELTAGQPWLVNALAAEIVDEMAVPASTPISIDHVEQAKERLIVARATHLDSLVDKLREPRVQRVVEPVLAGTTLLLDPYDDDLSYTRDLGLVAEDPPVRIANPIYREVIPRVLAADVAANVTAEPRSFVLPDGRLDLTRMLAEFAAFWRVNGDVLAARQVYHEAAPQLVMMAFLQRLINGGGFVEREYGVGRGRIDLLIRWPYRDPGGRRAWQLEGLELKVRAAGDPDPLAEGLGQLDAYLDRLGLLGGTLAIFDRRPAAPAIHERTSIGTASSPAGRTITLLRG</sequence>
<keyword evidence="3" id="KW-1185">Reference proteome</keyword>
<dbReference type="Gene3D" id="3.40.50.300">
    <property type="entry name" value="P-loop containing nucleotide triphosphate hydrolases"/>
    <property type="match status" value="1"/>
</dbReference>
<dbReference type="GO" id="GO:0016887">
    <property type="term" value="F:ATP hydrolysis activity"/>
    <property type="evidence" value="ECO:0007669"/>
    <property type="project" value="InterPro"/>
</dbReference>
<dbReference type="SUPFAM" id="SSF52540">
    <property type="entry name" value="P-loop containing nucleoside triphosphate hydrolases"/>
    <property type="match status" value="1"/>
</dbReference>